<gene>
    <name evidence="2" type="ORF">VaNZ11_014212</name>
</gene>
<dbReference type="Proteomes" id="UP001165090">
    <property type="component" value="Unassembled WGS sequence"/>
</dbReference>
<evidence type="ECO:0000313" key="2">
    <source>
        <dbReference type="EMBL" id="GLI69706.1"/>
    </source>
</evidence>
<dbReference type="EMBL" id="BSDZ01000086">
    <property type="protein sequence ID" value="GLI69706.1"/>
    <property type="molecule type" value="Genomic_DNA"/>
</dbReference>
<dbReference type="SUPFAM" id="SSF47954">
    <property type="entry name" value="Cyclin-like"/>
    <property type="match status" value="1"/>
</dbReference>
<keyword evidence="3" id="KW-1185">Reference proteome</keyword>
<dbReference type="InterPro" id="IPR006671">
    <property type="entry name" value="Cyclin_N"/>
</dbReference>
<organism evidence="2 3">
    <name type="scientific">Volvox africanus</name>
    <dbReference type="NCBI Taxonomy" id="51714"/>
    <lineage>
        <taxon>Eukaryota</taxon>
        <taxon>Viridiplantae</taxon>
        <taxon>Chlorophyta</taxon>
        <taxon>core chlorophytes</taxon>
        <taxon>Chlorophyceae</taxon>
        <taxon>CS clade</taxon>
        <taxon>Chlamydomonadales</taxon>
        <taxon>Volvocaceae</taxon>
        <taxon>Volvox</taxon>
    </lineage>
</organism>
<dbReference type="Gene3D" id="1.10.472.10">
    <property type="entry name" value="Cyclin-like"/>
    <property type="match status" value="1"/>
</dbReference>
<dbReference type="Pfam" id="PF00134">
    <property type="entry name" value="Cyclin_N"/>
    <property type="match status" value="1"/>
</dbReference>
<protein>
    <recommendedName>
        <fullName evidence="1">Cyclin N-terminal domain-containing protein</fullName>
    </recommendedName>
</protein>
<comment type="caution">
    <text evidence="2">The sequence shown here is derived from an EMBL/GenBank/DDBJ whole genome shotgun (WGS) entry which is preliminary data.</text>
</comment>
<reference evidence="2 3" key="1">
    <citation type="journal article" date="2023" name="IScience">
        <title>Expanded male sex-determining region conserved during the evolution of homothallism in the green alga Volvox.</title>
        <authorList>
            <person name="Yamamoto K."/>
            <person name="Matsuzaki R."/>
            <person name="Mahakham W."/>
            <person name="Heman W."/>
            <person name="Sekimoto H."/>
            <person name="Kawachi M."/>
            <person name="Minakuchi Y."/>
            <person name="Toyoda A."/>
            <person name="Nozaki H."/>
        </authorList>
    </citation>
    <scope>NUCLEOTIDE SEQUENCE [LARGE SCALE GENOMIC DNA]</scope>
    <source>
        <strain evidence="2 3">NIES-4468</strain>
    </source>
</reference>
<accession>A0ABQ5SJ93</accession>
<name>A0ABQ5SJ93_9CHLO</name>
<evidence type="ECO:0000313" key="3">
    <source>
        <dbReference type="Proteomes" id="UP001165090"/>
    </source>
</evidence>
<evidence type="ECO:0000259" key="1">
    <source>
        <dbReference type="Pfam" id="PF00134"/>
    </source>
</evidence>
<proteinExistence type="predicted"/>
<sequence length="239" mass="26444">MEAPNQANASNEFLELPIELQLTCLGLVPDIASLCHALSSCSTLRQRKEGAFKAFCHHNWPKIAHVASNAIEGNETPFAFWEQVVHRAFMIHSATAATIDPMRTFNGHMTELRRVMVIEWLVQVSQARQLDGAAVFLATRFMDVYLALTPPVPVSMLQLVGISSLRTALRVLQNQKNMCSETKVKRAWVDPFMQDASTAAAASLATAVPLPCGCLNSTRSKELRGPRPCLRRPSTWNSD</sequence>
<dbReference type="InterPro" id="IPR036915">
    <property type="entry name" value="Cyclin-like_sf"/>
</dbReference>
<feature type="non-terminal residue" evidence="2">
    <location>
        <position position="239"/>
    </location>
</feature>
<feature type="domain" description="Cyclin N-terminal" evidence="1">
    <location>
        <begin position="108"/>
        <end position="171"/>
    </location>
</feature>